<protein>
    <recommendedName>
        <fullName evidence="1">Peptidase C1A papain C-terminal domain-containing protein</fullName>
    </recommendedName>
</protein>
<dbReference type="InterPro" id="IPR038765">
    <property type="entry name" value="Papain-like_cys_pep_sf"/>
</dbReference>
<gene>
    <name evidence="2" type="ORF">PIB30_020856</name>
</gene>
<keyword evidence="3" id="KW-1185">Reference proteome</keyword>
<sequence>MDRLIRTEFDWEYRKNQHDIIPGVRNEYLNRCSDLSCMQHTLVAAFEAKDDNRLKFKVLEILYAEGDEFRIGNQAWERIMIYLQNFGPVPATMKHFSDYYPPAFDHKKYIYKGVAIPGERVKYHCILLLGYNSQRRYFSYLNSWGSDFGNNGRAFVDFKNIVRAYAPLFEEDQQYFEDSQMIMGRDPLPAPALIQN</sequence>
<name>A0ABU6V6V2_9FABA</name>
<accession>A0ABU6V6V2</accession>
<comment type="caution">
    <text evidence="2">The sequence shown here is derived from an EMBL/GenBank/DDBJ whole genome shotgun (WGS) entry which is preliminary data.</text>
</comment>
<dbReference type="InterPro" id="IPR000668">
    <property type="entry name" value="Peptidase_C1A_C"/>
</dbReference>
<evidence type="ECO:0000259" key="1">
    <source>
        <dbReference type="Pfam" id="PF00112"/>
    </source>
</evidence>
<dbReference type="Pfam" id="PF00112">
    <property type="entry name" value="Peptidase_C1"/>
    <property type="match status" value="1"/>
</dbReference>
<dbReference type="SUPFAM" id="SSF54001">
    <property type="entry name" value="Cysteine proteinases"/>
    <property type="match status" value="1"/>
</dbReference>
<reference evidence="2 3" key="1">
    <citation type="journal article" date="2023" name="Plants (Basel)">
        <title>Bridging the Gap: Combining Genomics and Transcriptomics Approaches to Understand Stylosanthes scabra, an Orphan Legume from the Brazilian Caatinga.</title>
        <authorList>
            <person name="Ferreira-Neto J.R.C."/>
            <person name="da Silva M.D."/>
            <person name="Binneck E."/>
            <person name="de Melo N.F."/>
            <person name="da Silva R.H."/>
            <person name="de Melo A.L.T.M."/>
            <person name="Pandolfi V."/>
            <person name="Bustamante F.O."/>
            <person name="Brasileiro-Vidal A.C."/>
            <person name="Benko-Iseppon A.M."/>
        </authorList>
    </citation>
    <scope>NUCLEOTIDE SEQUENCE [LARGE SCALE GENOMIC DNA]</scope>
    <source>
        <tissue evidence="2">Leaves</tissue>
    </source>
</reference>
<dbReference type="Gene3D" id="3.90.70.10">
    <property type="entry name" value="Cysteine proteinases"/>
    <property type="match status" value="1"/>
</dbReference>
<evidence type="ECO:0000313" key="2">
    <source>
        <dbReference type="EMBL" id="MED6169380.1"/>
    </source>
</evidence>
<feature type="domain" description="Peptidase C1A papain C-terminal" evidence="1">
    <location>
        <begin position="63"/>
        <end position="152"/>
    </location>
</feature>
<organism evidence="2 3">
    <name type="scientific">Stylosanthes scabra</name>
    <dbReference type="NCBI Taxonomy" id="79078"/>
    <lineage>
        <taxon>Eukaryota</taxon>
        <taxon>Viridiplantae</taxon>
        <taxon>Streptophyta</taxon>
        <taxon>Embryophyta</taxon>
        <taxon>Tracheophyta</taxon>
        <taxon>Spermatophyta</taxon>
        <taxon>Magnoliopsida</taxon>
        <taxon>eudicotyledons</taxon>
        <taxon>Gunneridae</taxon>
        <taxon>Pentapetalae</taxon>
        <taxon>rosids</taxon>
        <taxon>fabids</taxon>
        <taxon>Fabales</taxon>
        <taxon>Fabaceae</taxon>
        <taxon>Papilionoideae</taxon>
        <taxon>50 kb inversion clade</taxon>
        <taxon>dalbergioids sensu lato</taxon>
        <taxon>Dalbergieae</taxon>
        <taxon>Pterocarpus clade</taxon>
        <taxon>Stylosanthes</taxon>
    </lineage>
</organism>
<evidence type="ECO:0000313" key="3">
    <source>
        <dbReference type="Proteomes" id="UP001341840"/>
    </source>
</evidence>
<dbReference type="Proteomes" id="UP001341840">
    <property type="component" value="Unassembled WGS sequence"/>
</dbReference>
<proteinExistence type="predicted"/>
<dbReference type="EMBL" id="JASCZI010151102">
    <property type="protein sequence ID" value="MED6169380.1"/>
    <property type="molecule type" value="Genomic_DNA"/>
</dbReference>